<dbReference type="Proteomes" id="UP000178198">
    <property type="component" value="Chromosome"/>
</dbReference>
<evidence type="ECO:0008006" key="3">
    <source>
        <dbReference type="Google" id="ProtNLM"/>
    </source>
</evidence>
<dbReference type="EMBL" id="CP017774">
    <property type="protein sequence ID" value="APA00339.1"/>
    <property type="molecule type" value="Genomic_DNA"/>
</dbReference>
<keyword evidence="2" id="KW-1185">Reference proteome</keyword>
<dbReference type="Gene3D" id="3.10.450.620">
    <property type="entry name" value="JHP933, nucleotidyltransferase-like core domain"/>
    <property type="match status" value="1"/>
</dbReference>
<dbReference type="Pfam" id="PF08843">
    <property type="entry name" value="AbiEii"/>
    <property type="match status" value="1"/>
</dbReference>
<gene>
    <name evidence="1" type="ORF">BIW12_13395</name>
</gene>
<dbReference type="RefSeq" id="WP_071185576.1">
    <property type="nucleotide sequence ID" value="NZ_CP017774.1"/>
</dbReference>
<accession>A0A1D9PCN1</accession>
<dbReference type="KEGG" id="fcm:BIW12_13395"/>
<dbReference type="AlphaFoldDB" id="A0A1D9PCN1"/>
<name>A0A1D9PCN1_9FLAO</name>
<evidence type="ECO:0000313" key="1">
    <source>
        <dbReference type="EMBL" id="APA00339.1"/>
    </source>
</evidence>
<protein>
    <recommendedName>
        <fullName evidence="3">Nucleotidyltransferase</fullName>
    </recommendedName>
</protein>
<dbReference type="OrthoDB" id="9780929at2"/>
<evidence type="ECO:0000313" key="2">
    <source>
        <dbReference type="Proteomes" id="UP000178198"/>
    </source>
</evidence>
<reference evidence="1 2" key="1">
    <citation type="submission" date="2016-10" db="EMBL/GenBank/DDBJ databases">
        <title>Complete Genome Sequence of Flavobacterium sp. PK15.</title>
        <authorList>
            <person name="Ekwe A."/>
            <person name="Kim S.B."/>
        </authorList>
    </citation>
    <scope>NUCLEOTIDE SEQUENCE [LARGE SCALE GENOMIC DNA]</scope>
    <source>
        <strain evidence="1 2">PK15</strain>
    </source>
</reference>
<dbReference type="STRING" id="1306519.BIW12_13395"/>
<sequence>MNEWLKLSEKRRLEILNQVNNQTGLPTDAIEKDWWVTITLKAIFSSKFAQHLVFKGGTSLSKAYNLIERFSEDIDLSIDRTILGFEGELSKTQIKKLRKASGSFIVGEFKEELSNQLEKLGVNNENYNLIVDDEIDDTSDPYRIELEYNSIVESGEYIPQRVIIELGARALLEPNQPKIVQSIIGQIYPEQAFTIPPFEVIVVVPIKTFLEKIMLLHEEFLKPIENIRHYRMSRHLYDVEKLMDHDYGKEAIKNKELFETLVQHRNKYTPVRGISYDLHTPQTINFIPPAEVMELWKKDYQAMQEYMIYGETLEFEELIERLKELKIRFNKIS</sequence>
<dbReference type="InterPro" id="IPR014942">
    <property type="entry name" value="AbiEii"/>
</dbReference>
<organism evidence="1 2">
    <name type="scientific">Flavobacterium commune</name>
    <dbReference type="NCBI Taxonomy" id="1306519"/>
    <lineage>
        <taxon>Bacteria</taxon>
        <taxon>Pseudomonadati</taxon>
        <taxon>Bacteroidota</taxon>
        <taxon>Flavobacteriia</taxon>
        <taxon>Flavobacteriales</taxon>
        <taxon>Flavobacteriaceae</taxon>
        <taxon>Flavobacterium</taxon>
    </lineage>
</organism>
<proteinExistence type="predicted"/>